<feature type="compositionally biased region" description="Basic residues" evidence="1">
    <location>
        <begin position="290"/>
        <end position="303"/>
    </location>
</feature>
<dbReference type="CDD" id="cd10146">
    <property type="entry name" value="LabA_like_C"/>
    <property type="match status" value="1"/>
</dbReference>
<feature type="compositionally biased region" description="Low complexity" evidence="1">
    <location>
        <begin position="262"/>
        <end position="282"/>
    </location>
</feature>
<feature type="domain" description="HTH OST-type" evidence="2">
    <location>
        <begin position="176"/>
        <end position="251"/>
    </location>
</feature>
<evidence type="ECO:0000313" key="3">
    <source>
        <dbReference type="EMBL" id="TMQ53820.1"/>
    </source>
</evidence>
<protein>
    <submittedName>
        <fullName evidence="3">NYN domain-containing protein</fullName>
    </submittedName>
</protein>
<dbReference type="Pfam" id="PF01936">
    <property type="entry name" value="NYN"/>
    <property type="match status" value="1"/>
</dbReference>
<evidence type="ECO:0000313" key="4">
    <source>
        <dbReference type="Proteomes" id="UP000317716"/>
    </source>
</evidence>
<comment type="caution">
    <text evidence="3">The sequence shown here is derived from an EMBL/GenBank/DDBJ whole genome shotgun (WGS) entry which is preliminary data.</text>
</comment>
<dbReference type="InterPro" id="IPR025605">
    <property type="entry name" value="OST-HTH/LOTUS_dom"/>
</dbReference>
<dbReference type="PANTHER" id="PTHR35811">
    <property type="entry name" value="SLR1870 PROTEIN"/>
    <property type="match status" value="1"/>
</dbReference>
<dbReference type="AlphaFoldDB" id="A0A538SR23"/>
<dbReference type="PROSITE" id="PS51644">
    <property type="entry name" value="HTH_OST"/>
    <property type="match status" value="1"/>
</dbReference>
<accession>A0A538SR23</accession>
<evidence type="ECO:0000256" key="1">
    <source>
        <dbReference type="SAM" id="MobiDB-lite"/>
    </source>
</evidence>
<dbReference type="InterPro" id="IPR021139">
    <property type="entry name" value="NYN"/>
</dbReference>
<name>A0A538SR23_UNCEI</name>
<gene>
    <name evidence="3" type="ORF">E6K72_08120</name>
</gene>
<dbReference type="Proteomes" id="UP000317716">
    <property type="component" value="Unassembled WGS sequence"/>
</dbReference>
<proteinExistence type="predicted"/>
<organism evidence="3 4">
    <name type="scientific">Eiseniibacteriota bacterium</name>
    <dbReference type="NCBI Taxonomy" id="2212470"/>
    <lineage>
        <taxon>Bacteria</taxon>
        <taxon>Candidatus Eiseniibacteriota</taxon>
    </lineage>
</organism>
<dbReference type="EMBL" id="VBOS01000286">
    <property type="protein sequence ID" value="TMQ53820.1"/>
    <property type="molecule type" value="Genomic_DNA"/>
</dbReference>
<feature type="compositionally biased region" description="Low complexity" evidence="1">
    <location>
        <begin position="304"/>
        <end position="317"/>
    </location>
</feature>
<dbReference type="CDD" id="cd11297">
    <property type="entry name" value="PIN_LabA-like_N_1"/>
    <property type="match status" value="1"/>
</dbReference>
<dbReference type="GO" id="GO:0004540">
    <property type="term" value="F:RNA nuclease activity"/>
    <property type="evidence" value="ECO:0007669"/>
    <property type="project" value="InterPro"/>
</dbReference>
<reference evidence="3 4" key="1">
    <citation type="journal article" date="2019" name="Nat. Microbiol.">
        <title>Mediterranean grassland soil C-N compound turnover is dependent on rainfall and depth, and is mediated by genomically divergent microorganisms.</title>
        <authorList>
            <person name="Diamond S."/>
            <person name="Andeer P.F."/>
            <person name="Li Z."/>
            <person name="Crits-Christoph A."/>
            <person name="Burstein D."/>
            <person name="Anantharaman K."/>
            <person name="Lane K.R."/>
            <person name="Thomas B.C."/>
            <person name="Pan C."/>
            <person name="Northen T.R."/>
            <person name="Banfield J.F."/>
        </authorList>
    </citation>
    <scope>NUCLEOTIDE SEQUENCE [LARGE SCALE GENOMIC DNA]</scope>
    <source>
        <strain evidence="3">WS_2</strain>
    </source>
</reference>
<feature type="region of interest" description="Disordered" evidence="1">
    <location>
        <begin position="244"/>
        <end position="317"/>
    </location>
</feature>
<sequence length="317" mass="34545">MPAAPGASAQLAVFVDFENLALGLRDGDPPFDVRRILDRLLEKGKVIAKVAYADWSRFREYTASLHESGIELIEIPRRATTGKNSADIRLVVDAMDLSWSKPHIDTFVIVSGDSDFSPLVAKLKENGKHVIGLGMKASTSPLLANGCDEFVYYEDLDPRHGRERTRARPAVDSDDGFRLLADTVRALRRENFEVIQASLVKDTLKRKRPAFSEAALGYGSFSELLEDAEKAGVITLRRDERSGTYLVDAPTQPDRPARSRARGAAPAAPREIPPASGAAPTEAPEEKATARARRARGRRRPRGGRAAPAAGGRARPA</sequence>
<dbReference type="PANTHER" id="PTHR35811:SF1">
    <property type="entry name" value="HTH OST-TYPE DOMAIN-CONTAINING PROTEIN"/>
    <property type="match status" value="1"/>
</dbReference>
<dbReference type="Gene3D" id="3.40.50.1010">
    <property type="entry name" value="5'-nuclease"/>
    <property type="match status" value="1"/>
</dbReference>
<evidence type="ECO:0000259" key="2">
    <source>
        <dbReference type="PROSITE" id="PS51644"/>
    </source>
</evidence>